<name>A0A7S1WU15_ALECA</name>
<dbReference type="AlphaFoldDB" id="A0A7S1WU15"/>
<evidence type="ECO:0000256" key="1">
    <source>
        <dbReference type="SAM" id="MobiDB-lite"/>
    </source>
</evidence>
<accession>A0A7S1WU15</accession>
<proteinExistence type="predicted"/>
<sequence>MAVAQEEEEEEARPGLGSAGTEGSSFRGSPFFPQADGHATDLDTSTSFSEESSCRELQCSRSAGATLRSSEFRQRAAAAAEASGASALRRVRGAALRTATVQWSDGGSEPP</sequence>
<gene>
    <name evidence="2" type="ORF">ACAT0790_LOCUS64873</name>
</gene>
<organism evidence="2">
    <name type="scientific">Alexandrium catenella</name>
    <name type="common">Red tide dinoflagellate</name>
    <name type="synonym">Gonyaulax catenella</name>
    <dbReference type="NCBI Taxonomy" id="2925"/>
    <lineage>
        <taxon>Eukaryota</taxon>
        <taxon>Sar</taxon>
        <taxon>Alveolata</taxon>
        <taxon>Dinophyceae</taxon>
        <taxon>Gonyaulacales</taxon>
        <taxon>Pyrocystaceae</taxon>
        <taxon>Alexandrium</taxon>
    </lineage>
</organism>
<dbReference type="EMBL" id="HBGE01108821">
    <property type="protein sequence ID" value="CAD9188099.1"/>
    <property type="molecule type" value="Transcribed_RNA"/>
</dbReference>
<feature type="compositionally biased region" description="Acidic residues" evidence="1">
    <location>
        <begin position="1"/>
        <end position="11"/>
    </location>
</feature>
<feature type="region of interest" description="Disordered" evidence="1">
    <location>
        <begin position="1"/>
        <end position="55"/>
    </location>
</feature>
<evidence type="ECO:0000313" key="2">
    <source>
        <dbReference type="EMBL" id="CAD9188099.1"/>
    </source>
</evidence>
<protein>
    <submittedName>
        <fullName evidence="2">Uncharacterized protein</fullName>
    </submittedName>
</protein>
<reference evidence="2" key="1">
    <citation type="submission" date="2021-01" db="EMBL/GenBank/DDBJ databases">
        <authorList>
            <person name="Corre E."/>
            <person name="Pelletier E."/>
            <person name="Niang G."/>
            <person name="Scheremetjew M."/>
            <person name="Finn R."/>
            <person name="Kale V."/>
            <person name="Holt S."/>
            <person name="Cochrane G."/>
            <person name="Meng A."/>
            <person name="Brown T."/>
            <person name="Cohen L."/>
        </authorList>
    </citation>
    <scope>NUCLEOTIDE SEQUENCE</scope>
    <source>
        <strain evidence="2">OF101</strain>
    </source>
</reference>
<feature type="compositionally biased region" description="Polar residues" evidence="1">
    <location>
        <begin position="42"/>
        <end position="51"/>
    </location>
</feature>